<protein>
    <recommendedName>
        <fullName evidence="2">HU domain-containing protein</fullName>
    </recommendedName>
</protein>
<comment type="caution">
    <text evidence="3">The sequence shown here is derived from an EMBL/GenBank/DDBJ whole genome shotgun (WGS) entry which is preliminary data.</text>
</comment>
<dbReference type="RefSeq" id="WP_411915218.1">
    <property type="nucleotide sequence ID" value="NZ_BAAFSF010000001.1"/>
</dbReference>
<organism evidence="3 4">
    <name type="scientific">Porphyromonas miyakawae</name>
    <dbReference type="NCBI Taxonomy" id="3137470"/>
    <lineage>
        <taxon>Bacteria</taxon>
        <taxon>Pseudomonadati</taxon>
        <taxon>Bacteroidota</taxon>
        <taxon>Bacteroidia</taxon>
        <taxon>Bacteroidales</taxon>
        <taxon>Porphyromonadaceae</taxon>
        <taxon>Porphyromonas</taxon>
    </lineage>
</organism>
<keyword evidence="1" id="KW-0238">DNA-binding</keyword>
<feature type="domain" description="HU" evidence="2">
    <location>
        <begin position="2"/>
        <end position="116"/>
    </location>
</feature>
<dbReference type="Proteomes" id="UP001628220">
    <property type="component" value="Unassembled WGS sequence"/>
</dbReference>
<name>A0ABQ0E105_9PORP</name>
<reference evidence="3 4" key="1">
    <citation type="journal article" date="2025" name="Int. J. Syst. Evol. Microbiol.">
        <title>Desulfovibrio falkowii sp. nov., Porphyromonas miyakawae sp. nov., Mediterraneibacter flintii sp. nov. and Owariibacterium komagatae gen. nov., sp. nov., isolated from human faeces.</title>
        <authorList>
            <person name="Hamaguchi T."/>
            <person name="Ohara M."/>
            <person name="Hisatomi A."/>
            <person name="Sekiguchi K."/>
            <person name="Takeda J.I."/>
            <person name="Ueyama J."/>
            <person name="Ito M."/>
            <person name="Nishiwaki H."/>
            <person name="Ogi T."/>
            <person name="Hirayama M."/>
            <person name="Ohkuma M."/>
            <person name="Sakamoto M."/>
            <person name="Ohno K."/>
        </authorList>
    </citation>
    <scope>NUCLEOTIDE SEQUENCE [LARGE SCALE GENOMIC DNA]</scope>
    <source>
        <strain evidence="3 4">13CB11C</strain>
    </source>
</reference>
<dbReference type="EMBL" id="BAAFSF010000001">
    <property type="protein sequence ID" value="GAB1251407.1"/>
    <property type="molecule type" value="Genomic_DNA"/>
</dbReference>
<dbReference type="InterPro" id="IPR041607">
    <property type="entry name" value="HU-HIG"/>
</dbReference>
<evidence type="ECO:0000313" key="4">
    <source>
        <dbReference type="Proteomes" id="UP001628220"/>
    </source>
</evidence>
<keyword evidence="4" id="KW-1185">Reference proteome</keyword>
<dbReference type="NCBIfam" id="TIGR01201">
    <property type="entry name" value="HU_rel"/>
    <property type="match status" value="1"/>
</dbReference>
<accession>A0ABQ0E105</accession>
<evidence type="ECO:0000256" key="1">
    <source>
        <dbReference type="ARBA" id="ARBA00023125"/>
    </source>
</evidence>
<dbReference type="SUPFAM" id="SSF47729">
    <property type="entry name" value="IHF-like DNA-binding proteins"/>
    <property type="match status" value="1"/>
</dbReference>
<dbReference type="Pfam" id="PF18291">
    <property type="entry name" value="HU-HIG"/>
    <property type="match status" value="1"/>
</dbReference>
<proteinExistence type="predicted"/>
<evidence type="ECO:0000259" key="2">
    <source>
        <dbReference type="Pfam" id="PF18291"/>
    </source>
</evidence>
<dbReference type="InterPro" id="IPR010992">
    <property type="entry name" value="IHF-like_DNA-bd_dom_sf"/>
</dbReference>
<evidence type="ECO:0000313" key="3">
    <source>
        <dbReference type="EMBL" id="GAB1251407.1"/>
    </source>
</evidence>
<dbReference type="InterPro" id="IPR005902">
    <property type="entry name" value="HU_DNA-bd_put"/>
</dbReference>
<sequence length="126" mass="14398">MNYKIVKQRVAFGEKAGKEQYRVVPITTGTKSFQEIVDELVRRTAFSSGDIVGLVTALSDILCDYLQAGYAVQLGEMGNFRLTFGSRGFDAPHNFNAQRDIQNVRITYLPSKRLRNFDLNFRRIEE</sequence>
<gene>
    <name evidence="3" type="ORF">Tsumi_05110</name>
</gene>